<dbReference type="EC" id="2.7.6.2" evidence="5"/>
<dbReference type="GO" id="GO:0009229">
    <property type="term" value="P:thiamine diphosphate biosynthetic process"/>
    <property type="evidence" value="ECO:0007669"/>
    <property type="project" value="InterPro"/>
</dbReference>
<dbReference type="InterPro" id="IPR007371">
    <property type="entry name" value="TPK_catalytic"/>
</dbReference>
<dbReference type="Pfam" id="PF04263">
    <property type="entry name" value="TPK_catalytic"/>
    <property type="match status" value="1"/>
</dbReference>
<evidence type="ECO:0000256" key="2">
    <source>
        <dbReference type="ARBA" id="ARBA00022741"/>
    </source>
</evidence>
<dbReference type="EMBL" id="BJZI01000008">
    <property type="protein sequence ID" value="GEO66254.1"/>
    <property type="molecule type" value="Genomic_DNA"/>
</dbReference>
<dbReference type="AlphaFoldDB" id="A0A0F3RU14"/>
<dbReference type="Proteomes" id="UP000033491">
    <property type="component" value="Unassembled WGS sequence"/>
</dbReference>
<keyword evidence="10" id="KW-1185">Reference proteome</keyword>
<dbReference type="PANTHER" id="PTHR41299:SF1">
    <property type="entry name" value="THIAMINE PYROPHOSPHOKINASE"/>
    <property type="match status" value="1"/>
</dbReference>
<dbReference type="Proteomes" id="UP000321691">
    <property type="component" value="Unassembled WGS sequence"/>
</dbReference>
<gene>
    <name evidence="7" type="primary">tpk</name>
    <name evidence="7" type="ORF">LSP04_06730</name>
    <name evidence="8" type="ORF">VC81_03165</name>
</gene>
<dbReference type="PATRIC" id="fig|216463.3.peg.2458"/>
<dbReference type="InterPro" id="IPR053149">
    <property type="entry name" value="TPK"/>
</dbReference>
<dbReference type="STRING" id="216463.VC81_03165"/>
<protein>
    <recommendedName>
        <fullName evidence="5">Thiamine diphosphokinase</fullName>
        <ecNumber evidence="5">2.7.6.2</ecNumber>
    </recommendedName>
</protein>
<dbReference type="GO" id="GO:0030975">
    <property type="term" value="F:thiamine binding"/>
    <property type="evidence" value="ECO:0007669"/>
    <property type="project" value="InterPro"/>
</dbReference>
<dbReference type="EMBL" id="JZCR01000006">
    <property type="protein sequence ID" value="KJW13476.1"/>
    <property type="molecule type" value="Genomic_DNA"/>
</dbReference>
<evidence type="ECO:0000313" key="9">
    <source>
        <dbReference type="Proteomes" id="UP000033491"/>
    </source>
</evidence>
<dbReference type="GO" id="GO:0006772">
    <property type="term" value="P:thiamine metabolic process"/>
    <property type="evidence" value="ECO:0007669"/>
    <property type="project" value="UniProtKB-UniRule"/>
</dbReference>
<dbReference type="PANTHER" id="PTHR41299">
    <property type="entry name" value="THIAMINE PYROPHOSPHOKINASE"/>
    <property type="match status" value="1"/>
</dbReference>
<reference evidence="8 9" key="1">
    <citation type="submission" date="2015-03" db="EMBL/GenBank/DDBJ databases">
        <authorList>
            <person name="Zheng J."/>
            <person name="Ganezle M."/>
        </authorList>
    </citation>
    <scope>NUCLEOTIDE SEQUENCE [LARGE SCALE GENOMIC DNA]</scope>
    <source>
        <strain evidence="8 9">LP38</strain>
    </source>
</reference>
<keyword evidence="3 8" id="KW-0418">Kinase</keyword>
<dbReference type="Gene3D" id="3.40.50.10240">
    <property type="entry name" value="Thiamin pyrophosphokinase, catalytic domain"/>
    <property type="match status" value="1"/>
</dbReference>
<name>A0A0F3RU14_9LACO</name>
<dbReference type="OrthoDB" id="9804377at2"/>
<dbReference type="CDD" id="cd07995">
    <property type="entry name" value="TPK"/>
    <property type="match status" value="1"/>
</dbReference>
<keyword evidence="1" id="KW-0808">Transferase</keyword>
<evidence type="ECO:0000313" key="8">
    <source>
        <dbReference type="EMBL" id="KJW13476.1"/>
    </source>
</evidence>
<evidence type="ECO:0000256" key="1">
    <source>
        <dbReference type="ARBA" id="ARBA00022679"/>
    </source>
</evidence>
<organism evidence="8 9">
    <name type="scientific">Levilactobacillus spicheri</name>
    <dbReference type="NCBI Taxonomy" id="216463"/>
    <lineage>
        <taxon>Bacteria</taxon>
        <taxon>Bacillati</taxon>
        <taxon>Bacillota</taxon>
        <taxon>Bacilli</taxon>
        <taxon>Lactobacillales</taxon>
        <taxon>Lactobacillaceae</taxon>
        <taxon>Levilactobacillus</taxon>
    </lineage>
</organism>
<dbReference type="GO" id="GO:0005524">
    <property type="term" value="F:ATP binding"/>
    <property type="evidence" value="ECO:0007669"/>
    <property type="project" value="UniProtKB-KW"/>
</dbReference>
<feature type="domain" description="Thiamin pyrophosphokinase thiamin-binding" evidence="6">
    <location>
        <begin position="148"/>
        <end position="211"/>
    </location>
</feature>
<dbReference type="NCBIfam" id="TIGR01378">
    <property type="entry name" value="thi_PPkinase"/>
    <property type="match status" value="1"/>
</dbReference>
<evidence type="ECO:0000313" key="10">
    <source>
        <dbReference type="Proteomes" id="UP000321691"/>
    </source>
</evidence>
<dbReference type="RefSeq" id="WP_045806701.1">
    <property type="nucleotide sequence ID" value="NZ_BJZI01000008.1"/>
</dbReference>
<proteinExistence type="predicted"/>
<evidence type="ECO:0000259" key="6">
    <source>
        <dbReference type="SMART" id="SM00983"/>
    </source>
</evidence>
<accession>A0A0F3RU14</accession>
<evidence type="ECO:0000313" key="7">
    <source>
        <dbReference type="EMBL" id="GEO66254.1"/>
    </source>
</evidence>
<keyword evidence="4" id="KW-0067">ATP-binding</keyword>
<evidence type="ECO:0000256" key="5">
    <source>
        <dbReference type="NCBIfam" id="TIGR01378"/>
    </source>
</evidence>
<dbReference type="SUPFAM" id="SSF63999">
    <property type="entry name" value="Thiamin pyrophosphokinase, catalytic domain"/>
    <property type="match status" value="1"/>
</dbReference>
<dbReference type="InterPro" id="IPR006282">
    <property type="entry name" value="Thi_PPkinase"/>
</dbReference>
<comment type="caution">
    <text evidence="8">The sequence shown here is derived from an EMBL/GenBank/DDBJ whole genome shotgun (WGS) entry which is preliminary data.</text>
</comment>
<dbReference type="InterPro" id="IPR036759">
    <property type="entry name" value="TPK_catalytic_sf"/>
</dbReference>
<keyword evidence="2" id="KW-0547">Nucleotide-binding</keyword>
<dbReference type="GO" id="GO:0004788">
    <property type="term" value="F:thiamine diphosphokinase activity"/>
    <property type="evidence" value="ECO:0007669"/>
    <property type="project" value="UniProtKB-UniRule"/>
</dbReference>
<dbReference type="GO" id="GO:0016301">
    <property type="term" value="F:kinase activity"/>
    <property type="evidence" value="ECO:0007669"/>
    <property type="project" value="UniProtKB-KW"/>
</dbReference>
<sequence length="225" mass="25489">MPRGGTFNLLVGGPKANWPESLAAHEITGPWIGVDRGTLRLIDLNIQPVAAIGDFDSLQEPELQSVRRNVKDVRQAQPEKDFTDTQMAVMVAFRDYHAEQVDIYGATGGRLDHFLANLFLVLEPRYKAYAGQIRLIDRQNTITFYLPGHYTLQKEADKKYLAFIPLTPIDHLSLFDEKYPLHDEPIPYPISFASNEFIGETGTFQFDTGLLCVIQSCDTYEARHE</sequence>
<dbReference type="SMART" id="SM00983">
    <property type="entry name" value="TPK_B1_binding"/>
    <property type="match status" value="1"/>
</dbReference>
<dbReference type="InterPro" id="IPR007373">
    <property type="entry name" value="Thiamin_PyroPKinase_B1-bd"/>
</dbReference>
<evidence type="ECO:0000256" key="4">
    <source>
        <dbReference type="ARBA" id="ARBA00022840"/>
    </source>
</evidence>
<dbReference type="Pfam" id="PF04265">
    <property type="entry name" value="TPK_B1_binding"/>
    <property type="match status" value="1"/>
</dbReference>
<evidence type="ECO:0000256" key="3">
    <source>
        <dbReference type="ARBA" id="ARBA00022777"/>
    </source>
</evidence>
<reference evidence="7 10" key="2">
    <citation type="submission" date="2019-07" db="EMBL/GenBank/DDBJ databases">
        <title>Whole genome shotgun sequence of Lactobacillus spicheri NBRC 107155.</title>
        <authorList>
            <person name="Hosoyama A."/>
            <person name="Uohara A."/>
            <person name="Ohji S."/>
            <person name="Ichikawa N."/>
        </authorList>
    </citation>
    <scope>NUCLEOTIDE SEQUENCE [LARGE SCALE GENOMIC DNA]</scope>
    <source>
        <strain evidence="7 10">NBRC 107155</strain>
    </source>
</reference>